<keyword evidence="3" id="KW-1185">Reference proteome</keyword>
<comment type="caution">
    <text evidence="2">The sequence shown here is derived from an EMBL/GenBank/DDBJ whole genome shotgun (WGS) entry which is preliminary data.</text>
</comment>
<proteinExistence type="predicted"/>
<evidence type="ECO:0008006" key="4">
    <source>
        <dbReference type="Google" id="ProtNLM"/>
    </source>
</evidence>
<keyword evidence="1" id="KW-0732">Signal</keyword>
<evidence type="ECO:0000256" key="1">
    <source>
        <dbReference type="SAM" id="SignalP"/>
    </source>
</evidence>
<evidence type="ECO:0000313" key="2">
    <source>
        <dbReference type="EMBL" id="MDQ0894848.1"/>
    </source>
</evidence>
<reference evidence="2 3" key="1">
    <citation type="submission" date="2023-07" db="EMBL/GenBank/DDBJ databases">
        <title>Comparative genomics of wheat-associated soil bacteria to identify genetic determinants of phenazine resistance.</title>
        <authorList>
            <person name="Mouncey N."/>
        </authorList>
    </citation>
    <scope>NUCLEOTIDE SEQUENCE [LARGE SCALE GENOMIC DNA]</scope>
    <source>
        <strain evidence="2 3">V3I3</strain>
    </source>
</reference>
<dbReference type="Proteomes" id="UP001239083">
    <property type="component" value="Unassembled WGS sequence"/>
</dbReference>
<evidence type="ECO:0000313" key="3">
    <source>
        <dbReference type="Proteomes" id="UP001239083"/>
    </source>
</evidence>
<feature type="chain" id="PRO_5046352817" description="Lipoprotein" evidence="1">
    <location>
        <begin position="19"/>
        <end position="131"/>
    </location>
</feature>
<sequence>MTATAMTVAMLSVTFLTACTSDLPTYAIFERPAEASDALPADLPQDALDTLSPETARLAGEDAGSELYLVRSSDLTQTCLLAYATAEDWLLGCSEGDSFKVGMSPISYEVRADGMPAPKEKTKLTTNVYKP</sequence>
<protein>
    <recommendedName>
        <fullName evidence="4">Lipoprotein</fullName>
    </recommendedName>
</protein>
<dbReference type="RefSeq" id="WP_307042422.1">
    <property type="nucleotide sequence ID" value="NZ_JAUSYY010000001.1"/>
</dbReference>
<gene>
    <name evidence="2" type="ORF">QFZ26_002403</name>
</gene>
<feature type="signal peptide" evidence="1">
    <location>
        <begin position="1"/>
        <end position="18"/>
    </location>
</feature>
<dbReference type="EMBL" id="JAUSYY010000001">
    <property type="protein sequence ID" value="MDQ0894848.1"/>
    <property type="molecule type" value="Genomic_DNA"/>
</dbReference>
<accession>A0ABU0R9W8</accession>
<name>A0ABU0R9W8_9MICO</name>
<organism evidence="2 3">
    <name type="scientific">Agromyces ramosus</name>
    <dbReference type="NCBI Taxonomy" id="33879"/>
    <lineage>
        <taxon>Bacteria</taxon>
        <taxon>Bacillati</taxon>
        <taxon>Actinomycetota</taxon>
        <taxon>Actinomycetes</taxon>
        <taxon>Micrococcales</taxon>
        <taxon>Microbacteriaceae</taxon>
        <taxon>Agromyces</taxon>
    </lineage>
</organism>